<sequence>MTPKLAYRLKAGLSFSSLLKSRLLRVVSITVLLVMVFMMIFRLNYLESPGISRSYAITLIIKMQDQGY</sequence>
<gene>
    <name evidence="2" type="ORF">EPHNCH_0358</name>
</gene>
<feature type="transmembrane region" description="Helical" evidence="1">
    <location>
        <begin position="23"/>
        <end position="45"/>
    </location>
</feature>
<dbReference type="Proteomes" id="UP000033754">
    <property type="component" value="Unassembled WGS sequence"/>
</dbReference>
<keyword evidence="1" id="KW-0472">Membrane</keyword>
<evidence type="ECO:0000313" key="3">
    <source>
        <dbReference type="Proteomes" id="UP000033754"/>
    </source>
</evidence>
<comment type="caution">
    <text evidence="2">The sequence shown here is derived from an EMBL/GenBank/DDBJ whole genome shotgun (WGS) entry which is preliminary data.</text>
</comment>
<evidence type="ECO:0000313" key="2">
    <source>
        <dbReference type="EMBL" id="KJV68306.1"/>
    </source>
</evidence>
<name>A0A0F3NKK3_ANAPH</name>
<dbReference type="AlphaFoldDB" id="A0A0F3NKK3"/>
<evidence type="ECO:0000256" key="1">
    <source>
        <dbReference type="SAM" id="Phobius"/>
    </source>
</evidence>
<keyword evidence="1" id="KW-1133">Transmembrane helix</keyword>
<dbReference type="EMBL" id="LANT01000001">
    <property type="protein sequence ID" value="KJV68306.1"/>
    <property type="molecule type" value="Genomic_DNA"/>
</dbReference>
<organism evidence="2 3">
    <name type="scientific">Anaplasma phagocytophilum str. NCH-1</name>
    <dbReference type="NCBI Taxonomy" id="1359161"/>
    <lineage>
        <taxon>Bacteria</taxon>
        <taxon>Pseudomonadati</taxon>
        <taxon>Pseudomonadota</taxon>
        <taxon>Alphaproteobacteria</taxon>
        <taxon>Rickettsiales</taxon>
        <taxon>Anaplasmataceae</taxon>
        <taxon>Anaplasma</taxon>
        <taxon>phagocytophilum group</taxon>
    </lineage>
</organism>
<protein>
    <submittedName>
        <fullName evidence="2">Putative membrane protein</fullName>
    </submittedName>
</protein>
<reference evidence="2 3" key="1">
    <citation type="submission" date="2015-01" db="EMBL/GenBank/DDBJ databases">
        <title>Genome Sequencing of Rickettsiales.</title>
        <authorList>
            <person name="Daugherty S.C."/>
            <person name="Su Q."/>
            <person name="Abolude K."/>
            <person name="Beier-Sexton M."/>
            <person name="Carlyon J.A."/>
            <person name="Carter R."/>
            <person name="Day N.P."/>
            <person name="Dumler S.J."/>
            <person name="Dyachenko V."/>
            <person name="Godinez A."/>
            <person name="Kurtti T.J."/>
            <person name="Lichay M."/>
            <person name="Mullins K.E."/>
            <person name="Ott S."/>
            <person name="Pappas-Brown V."/>
            <person name="Paris D.H."/>
            <person name="Patel P."/>
            <person name="Richards A.L."/>
            <person name="Sadzewicz L."/>
            <person name="Sears K."/>
            <person name="Seidman D."/>
            <person name="Sengamalay N."/>
            <person name="Stenos J."/>
            <person name="Tallon L.J."/>
            <person name="Vincent G."/>
            <person name="Fraser C.M."/>
            <person name="Munderloh U."/>
            <person name="Dunning-Hotopp J.C."/>
        </authorList>
    </citation>
    <scope>NUCLEOTIDE SEQUENCE [LARGE SCALE GENOMIC DNA]</scope>
    <source>
        <strain evidence="2 3">NCH-1</strain>
    </source>
</reference>
<proteinExistence type="predicted"/>
<keyword evidence="1" id="KW-0812">Transmembrane</keyword>
<accession>A0A0F3NKK3</accession>
<dbReference type="PATRIC" id="fig|1359161.3.peg.373"/>